<evidence type="ECO:0000256" key="1">
    <source>
        <dbReference type="SAM" id="MobiDB-lite"/>
    </source>
</evidence>
<feature type="compositionally biased region" description="Basic and acidic residues" evidence="1">
    <location>
        <begin position="27"/>
        <end position="48"/>
    </location>
</feature>
<feature type="domain" description="DUF7611" evidence="2">
    <location>
        <begin position="569"/>
        <end position="724"/>
    </location>
</feature>
<feature type="compositionally biased region" description="Basic and acidic residues" evidence="1">
    <location>
        <begin position="207"/>
        <end position="224"/>
    </location>
</feature>
<dbReference type="Pfam" id="PF24589">
    <property type="entry name" value="DUF7614"/>
    <property type="match status" value="1"/>
</dbReference>
<protein>
    <submittedName>
        <fullName evidence="6">Uncharacterized protein</fullName>
    </submittedName>
</protein>
<feature type="region of interest" description="Disordered" evidence="1">
    <location>
        <begin position="1"/>
        <end position="224"/>
    </location>
</feature>
<keyword evidence="7" id="KW-1185">Reference proteome</keyword>
<evidence type="ECO:0000259" key="3">
    <source>
        <dbReference type="Pfam" id="PF24587"/>
    </source>
</evidence>
<dbReference type="AlphaFoldDB" id="A0AA40EVG6"/>
<feature type="region of interest" description="Disordered" evidence="1">
    <location>
        <begin position="240"/>
        <end position="380"/>
    </location>
</feature>
<proteinExistence type="predicted"/>
<feature type="domain" description="DUF7613" evidence="4">
    <location>
        <begin position="862"/>
        <end position="1013"/>
    </location>
</feature>
<feature type="compositionally biased region" description="Basic and acidic residues" evidence="1">
    <location>
        <begin position="355"/>
        <end position="364"/>
    </location>
</feature>
<accession>A0AA40EVG6</accession>
<evidence type="ECO:0000313" key="7">
    <source>
        <dbReference type="Proteomes" id="UP001172155"/>
    </source>
</evidence>
<dbReference type="EMBL" id="JAUKUD010000004">
    <property type="protein sequence ID" value="KAK0746299.1"/>
    <property type="molecule type" value="Genomic_DNA"/>
</dbReference>
<dbReference type="InterPro" id="IPR056030">
    <property type="entry name" value="DUF7611"/>
</dbReference>
<evidence type="ECO:0000259" key="5">
    <source>
        <dbReference type="Pfam" id="PF24589"/>
    </source>
</evidence>
<dbReference type="Pfam" id="PF24586">
    <property type="entry name" value="DUF7611"/>
    <property type="match status" value="1"/>
</dbReference>
<comment type="caution">
    <text evidence="6">The sequence shown here is derived from an EMBL/GenBank/DDBJ whole genome shotgun (WGS) entry which is preliminary data.</text>
</comment>
<dbReference type="InterPro" id="IPR056033">
    <property type="entry name" value="DUF7614"/>
</dbReference>
<dbReference type="Pfam" id="PF24587">
    <property type="entry name" value="DUF7612"/>
    <property type="match status" value="1"/>
</dbReference>
<name>A0AA40EVG6_9PEZI</name>
<evidence type="ECO:0000259" key="4">
    <source>
        <dbReference type="Pfam" id="PF24588"/>
    </source>
</evidence>
<sequence>MENDVPNVNVQEEGRGSKRGRIIGKLFGRDRERKVSHGEAPSHEDLNDFLRGPSDTLQVAHPGPPALTKLDIGSARRYPNASDVDGRSNSRQDLALRPPPQTRRTRKGLIVRFVDTHPEVMGIGGDECEDPTFEISKRRPRPPPGPPSAPPGRSLEPRRNSSKATTLEVQAANDPRFSPGPLRRMQTGYASIPDAPLLEIPAGGDVAARHLDSPSQSRDEKRKSFIEIYQAEMREAEGLALVKALRTEDDGPDQAPQGHSGSSQGGARVVQEDVTESPVSLRDAQLPLPHQSPVSGSSPRASYRRSPQPPLHDTNLAPIHTGHHSQVPPPSPGRPGMQDSRSQSYAQNTQAQETQRPDTPERARKTATMEMSPSSIYSTTSSFSQPYAVLRQGSRASQRDNALAASPKKPTMNLQEVVVNAGDDALQAFVARTRHLFELFRLYSESIRPLVACSPQELARASLWWFLTGRMGLENAMKERPATSEYDQKHEMAKQQAYADLAKGYWLSEEIIPELAGENRTSTPEVDEARTALVSNLRKLAMSMKRNDLLPPEEPFLPQQTDRTIWLEYPQLNQDIVSLLWGSSSSSLAQPKPSNSGMSLLEGLPLGDSPFAFCFARFRVDVFLMEQGRESQHLYFPCFLSIVRPQTQPDILFVIASQDGSVQLRISGSRSFGPTWEDVRWRADKSSLEIRLPRGFVLAIQCSQQHHKMLWNMYDFSVKVHSSLFPRQDETCIFRSTLRAFQYFDNDPQSRQFPKESTPDCEIGVFEKTLREGAAAGPRTYHRGYRVAVLTGTKTKTLSGVNQSFTPQTPIQYGFLRSEANDAALSLKFENGRLKGSMVMSFGNEQERLQMHNLLIGTALDRDEKIYCEIPLQGVWFSERYGEANNAHLGAISTLPWQKVRVINYDNDGERPSCVLADKLRVVYEFKEGTMTDRVNVAPGELRLRLDVKNLTCLMVFRQPQADVTLAIKEALVKRELPSELSQALEALEQTPTIRTYMFPSVADLHTFQTAITGYKILYDGVASAFGISRRRMVVPIHKKWEAGATRIQVVQQDGVIQLLAFFQDFSHGQCMGFNLKGTDVFESFGRGAKAGLKIVDAKFPLPRVPVPDVDSALSAAEASFVCLDLPELPGEHDDISIIFDNESERDKLVPCLPAAVKEGSRLPKIKGLG</sequence>
<feature type="domain" description="DUF7612" evidence="3">
    <location>
        <begin position="726"/>
        <end position="858"/>
    </location>
</feature>
<organism evidence="6 7">
    <name type="scientific">Schizothecium vesticola</name>
    <dbReference type="NCBI Taxonomy" id="314040"/>
    <lineage>
        <taxon>Eukaryota</taxon>
        <taxon>Fungi</taxon>
        <taxon>Dikarya</taxon>
        <taxon>Ascomycota</taxon>
        <taxon>Pezizomycotina</taxon>
        <taxon>Sordariomycetes</taxon>
        <taxon>Sordariomycetidae</taxon>
        <taxon>Sordariales</taxon>
        <taxon>Schizotheciaceae</taxon>
        <taxon>Schizothecium</taxon>
    </lineage>
</organism>
<dbReference type="Proteomes" id="UP001172155">
    <property type="component" value="Unassembled WGS sequence"/>
</dbReference>
<feature type="compositionally biased region" description="Polar residues" evidence="1">
    <location>
        <begin position="1"/>
        <end position="10"/>
    </location>
</feature>
<dbReference type="Pfam" id="PF24588">
    <property type="entry name" value="DUF7613"/>
    <property type="match status" value="1"/>
</dbReference>
<dbReference type="InterPro" id="IPR056031">
    <property type="entry name" value="DUF7612"/>
</dbReference>
<evidence type="ECO:0000313" key="6">
    <source>
        <dbReference type="EMBL" id="KAK0746299.1"/>
    </source>
</evidence>
<feature type="compositionally biased region" description="Polar residues" evidence="1">
    <location>
        <begin position="339"/>
        <end position="354"/>
    </location>
</feature>
<feature type="domain" description="DUF7614" evidence="5">
    <location>
        <begin position="1019"/>
        <end position="1154"/>
    </location>
</feature>
<dbReference type="InterPro" id="IPR056032">
    <property type="entry name" value="DUF7613"/>
</dbReference>
<reference evidence="6" key="1">
    <citation type="submission" date="2023-06" db="EMBL/GenBank/DDBJ databases">
        <title>Genome-scale phylogeny and comparative genomics of the fungal order Sordariales.</title>
        <authorList>
            <consortium name="Lawrence Berkeley National Laboratory"/>
            <person name="Hensen N."/>
            <person name="Bonometti L."/>
            <person name="Westerberg I."/>
            <person name="Brannstrom I.O."/>
            <person name="Guillou S."/>
            <person name="Cros-Aarteil S."/>
            <person name="Calhoun S."/>
            <person name="Haridas S."/>
            <person name="Kuo A."/>
            <person name="Mondo S."/>
            <person name="Pangilinan J."/>
            <person name="Riley R."/>
            <person name="LaButti K."/>
            <person name="Andreopoulos B."/>
            <person name="Lipzen A."/>
            <person name="Chen C."/>
            <person name="Yanf M."/>
            <person name="Daum C."/>
            <person name="Ng V."/>
            <person name="Clum A."/>
            <person name="Steindorff A."/>
            <person name="Ohm R."/>
            <person name="Martin F."/>
            <person name="Silar P."/>
            <person name="Natvig D."/>
            <person name="Lalanne C."/>
            <person name="Gautier V."/>
            <person name="Ament-velasquez S.L."/>
            <person name="Kruys A."/>
            <person name="Hutchinson M.I."/>
            <person name="Powell A.J."/>
            <person name="Barry K."/>
            <person name="Miller A.N."/>
            <person name="Grigoriev I.V."/>
            <person name="Debuchy R."/>
            <person name="Gladieux P."/>
            <person name="Thoren M.H."/>
            <person name="Johannesson H."/>
        </authorList>
    </citation>
    <scope>NUCLEOTIDE SEQUENCE</scope>
    <source>
        <strain evidence="6">SMH3187-1</strain>
    </source>
</reference>
<gene>
    <name evidence="6" type="ORF">B0T18DRAFT_149082</name>
</gene>
<evidence type="ECO:0000259" key="2">
    <source>
        <dbReference type="Pfam" id="PF24586"/>
    </source>
</evidence>